<dbReference type="AlphaFoldDB" id="A0AAN7K5Z3"/>
<accession>A0AAN7K5Z3</accession>
<comment type="caution">
    <text evidence="1">The sequence shown here is derived from an EMBL/GenBank/DDBJ whole genome shotgun (WGS) entry which is preliminary data.</text>
</comment>
<evidence type="ECO:0000313" key="1">
    <source>
        <dbReference type="EMBL" id="KAK4760601.1"/>
    </source>
</evidence>
<sequence length="128" mass="14451">MAHDHGRTKLQLCLMQAYFRSLCINGPMDFGSQPQILVSLMFFLLQIDGHMDQRFTTRPDTYRVRDGPQHSRSVRLRSWGDDFERLYGEGSSCNIRDAVCRKWKESVGCCGEGCSLLILACIGTASLA</sequence>
<organism evidence="1 2">
    <name type="scientific">Trapa incisa</name>
    <dbReference type="NCBI Taxonomy" id="236973"/>
    <lineage>
        <taxon>Eukaryota</taxon>
        <taxon>Viridiplantae</taxon>
        <taxon>Streptophyta</taxon>
        <taxon>Embryophyta</taxon>
        <taxon>Tracheophyta</taxon>
        <taxon>Spermatophyta</taxon>
        <taxon>Magnoliopsida</taxon>
        <taxon>eudicotyledons</taxon>
        <taxon>Gunneridae</taxon>
        <taxon>Pentapetalae</taxon>
        <taxon>rosids</taxon>
        <taxon>malvids</taxon>
        <taxon>Myrtales</taxon>
        <taxon>Lythraceae</taxon>
        <taxon>Trapa</taxon>
    </lineage>
</organism>
<protein>
    <submittedName>
        <fullName evidence="1">Uncharacterized protein</fullName>
    </submittedName>
</protein>
<dbReference type="EMBL" id="JAXIOK010000010">
    <property type="protein sequence ID" value="KAK4760601.1"/>
    <property type="molecule type" value="Genomic_DNA"/>
</dbReference>
<gene>
    <name evidence="1" type="ORF">SAY87_005494</name>
</gene>
<name>A0AAN7K5Z3_9MYRT</name>
<reference evidence="1 2" key="1">
    <citation type="journal article" date="2023" name="Hortic Res">
        <title>Pangenome of water caltrop reveals structural variations and asymmetric subgenome divergence after allopolyploidization.</title>
        <authorList>
            <person name="Zhang X."/>
            <person name="Chen Y."/>
            <person name="Wang L."/>
            <person name="Yuan Y."/>
            <person name="Fang M."/>
            <person name="Shi L."/>
            <person name="Lu R."/>
            <person name="Comes H.P."/>
            <person name="Ma Y."/>
            <person name="Chen Y."/>
            <person name="Huang G."/>
            <person name="Zhou Y."/>
            <person name="Zheng Z."/>
            <person name="Qiu Y."/>
        </authorList>
    </citation>
    <scope>NUCLEOTIDE SEQUENCE [LARGE SCALE GENOMIC DNA]</scope>
    <source>
        <tissue evidence="1">Roots</tissue>
    </source>
</reference>
<proteinExistence type="predicted"/>
<dbReference type="Proteomes" id="UP001345219">
    <property type="component" value="Chromosome 5"/>
</dbReference>
<keyword evidence="2" id="KW-1185">Reference proteome</keyword>
<evidence type="ECO:0000313" key="2">
    <source>
        <dbReference type="Proteomes" id="UP001345219"/>
    </source>
</evidence>